<dbReference type="Proteomes" id="UP001227162">
    <property type="component" value="Unassembled WGS sequence"/>
</dbReference>
<evidence type="ECO:0000313" key="1">
    <source>
        <dbReference type="EMBL" id="MDQ2093285.1"/>
    </source>
</evidence>
<accession>A0AAJ1U7U9</accession>
<reference evidence="1" key="2">
    <citation type="submission" date="2023-04" db="EMBL/GenBank/DDBJ databases">
        <title>'Rhodoalgimonas zhirmunskyi' gen. nov., isolated from a red alga.</title>
        <authorList>
            <person name="Nedashkovskaya O.I."/>
            <person name="Otstavnykh N.Y."/>
            <person name="Bystritskaya E.P."/>
            <person name="Balabanova L.A."/>
            <person name="Isaeva M.P."/>
        </authorList>
    </citation>
    <scope>NUCLEOTIDE SEQUENCE</scope>
    <source>
        <strain evidence="1">10Alg 79</strain>
    </source>
</reference>
<dbReference type="AlphaFoldDB" id="A0AAJ1U7U9"/>
<proteinExistence type="predicted"/>
<evidence type="ECO:0008006" key="3">
    <source>
        <dbReference type="Google" id="ProtNLM"/>
    </source>
</evidence>
<organism evidence="1 2">
    <name type="scientific">Rhodalgimonas zhirmunskyi</name>
    <dbReference type="NCBI Taxonomy" id="2964767"/>
    <lineage>
        <taxon>Bacteria</taxon>
        <taxon>Pseudomonadati</taxon>
        <taxon>Pseudomonadota</taxon>
        <taxon>Alphaproteobacteria</taxon>
        <taxon>Rhodobacterales</taxon>
        <taxon>Roseobacteraceae</taxon>
        <taxon>Rhodalgimonas</taxon>
    </lineage>
</organism>
<evidence type="ECO:0000313" key="2">
    <source>
        <dbReference type="Proteomes" id="UP001227162"/>
    </source>
</evidence>
<dbReference type="RefSeq" id="WP_317624879.1">
    <property type="nucleotide sequence ID" value="NZ_JANFFA010000001.1"/>
</dbReference>
<reference evidence="1" key="1">
    <citation type="submission" date="2022-07" db="EMBL/GenBank/DDBJ databases">
        <authorList>
            <person name="Otstavnykh N."/>
            <person name="Isaeva M."/>
            <person name="Bystritskaya E."/>
        </authorList>
    </citation>
    <scope>NUCLEOTIDE SEQUENCE</scope>
    <source>
        <strain evidence="1">10Alg 79</strain>
    </source>
</reference>
<dbReference type="EMBL" id="JANFFA010000001">
    <property type="protein sequence ID" value="MDQ2093285.1"/>
    <property type="molecule type" value="Genomic_DNA"/>
</dbReference>
<protein>
    <recommendedName>
        <fullName evidence="3">Type I-E CRISPR-associated protein Cse1/CasA</fullName>
    </recommendedName>
</protein>
<keyword evidence="2" id="KW-1185">Reference proteome</keyword>
<name>A0AAJ1U7U9_9RHOB</name>
<comment type="caution">
    <text evidence="1">The sequence shown here is derived from an EMBL/GenBank/DDBJ whole genome shotgun (WGS) entry which is preliminary data.</text>
</comment>
<sequence>MTANLLVAPLIQTNGSALTLPGLFAAMARGEVTSFPALRPHQRPTWHMFLVQLGVLARSGQDGPLPEDEATWRTNLRDLTSDFEDDAPWHLVGEDDSKPAFLQPPDPGGVKWSEVATPDALDMLITSRNHDLKRDIAHDASPEDWLFALVSLQTMEGFGGAGNYGIARMNGGSSSRAMIGLAPVRPGTAIVDPSAWWRRDVMRLTAKRDDLSGPALLWCLPWPEKQLLDLATLDPMFIEVCRRIRLQEGQRGLSAKRGTSKAARIAAKEANGMTGDPWAPVHLAENKTLTLGDQNWSYKLINRLLYGGDWKVPDLATPTGDEDRMDMALVAEAFARGNSKTDGFKSRVIPVPKTAIKSMLGPKPTEFSREQVETIESVDRALRDGLALIAAEGDYTKRGKAEYARSQPARDQFARIADAAFFPALWEKLGHATEEARNAAHTRFTRQLAAAARAEFERAAPAIPCAAIMRPRAMTRGRVAFEVGIRKVFEELGIKESEHV</sequence>
<gene>
    <name evidence="1" type="ORF">NOI20_04115</name>
</gene>